<name>A0AA86MDG9_9BURK</name>
<organism evidence="1 2">
    <name type="scientific">Limnobacter thiooxidans</name>
    <dbReference type="NCBI Taxonomy" id="131080"/>
    <lineage>
        <taxon>Bacteria</taxon>
        <taxon>Pseudomonadati</taxon>
        <taxon>Pseudomonadota</taxon>
        <taxon>Betaproteobacteria</taxon>
        <taxon>Burkholderiales</taxon>
        <taxon>Burkholderiaceae</taxon>
        <taxon>Limnobacter</taxon>
    </lineage>
</organism>
<proteinExistence type="predicted"/>
<dbReference type="KEGG" id="lto:RGQ30_14170"/>
<dbReference type="PROSITE" id="PS51257">
    <property type="entry name" value="PROKAR_LIPOPROTEIN"/>
    <property type="match status" value="1"/>
</dbReference>
<dbReference type="RefSeq" id="WP_130556573.1">
    <property type="nucleotide sequence ID" value="NZ_AP028947.1"/>
</dbReference>
<evidence type="ECO:0000313" key="2">
    <source>
        <dbReference type="Proteomes" id="UP001329151"/>
    </source>
</evidence>
<sequence>MIKAGIWRVLAISGVVAVAAGCASVERGATNLAINLIERRIIPPQLEIDDVDMACRFATANFPLISGGTRAFGGDPQLLESLLLVSSAACSEQRAVEEELRYLRASKQNNIEEAQDARIGQKRLLEVTARRQLRAYDAMRNKLEAKYNFQYGETCPEFERDFDELSYLLGTVAGLQAVVNDIASQQMVGVPTDIAPKSERALKCISNAKWWGVPNAARAVVWSILPGASEGKDVWGTFRLSMLIGERQGVRLSHVMYGLSALAVGDTPRFRDATKRFANVKDFKPSQQYALVESLSGAVMTNLSDRYWSENVGTRTPVGSMGKYWDEEAAMPEGMNVDDLLN</sequence>
<dbReference type="EMBL" id="AP028947">
    <property type="protein sequence ID" value="BET25916.1"/>
    <property type="molecule type" value="Genomic_DNA"/>
</dbReference>
<dbReference type="AlphaFoldDB" id="A0AA86MDG9"/>
<dbReference type="Proteomes" id="UP001329151">
    <property type="component" value="Chromosome"/>
</dbReference>
<keyword evidence="2" id="KW-1185">Reference proteome</keyword>
<evidence type="ECO:0000313" key="1">
    <source>
        <dbReference type="EMBL" id="BET25916.1"/>
    </source>
</evidence>
<accession>A0AA86MDG9</accession>
<protein>
    <submittedName>
        <fullName evidence="1">Uncharacterized protein</fullName>
    </submittedName>
</protein>
<gene>
    <name evidence="1" type="ORF">RGQ30_14170</name>
</gene>
<reference evidence="1 2" key="1">
    <citation type="submission" date="2023-10" db="EMBL/GenBank/DDBJ databases">
        <title>Complete Genome Sequence of Limnobacter thiooxidans CS-K2T, Isolated from freshwater lake sediments in Bavaria, Germany.</title>
        <authorList>
            <person name="Naruki M."/>
            <person name="Watanabe A."/>
            <person name="Warashina T."/>
            <person name="Morita T."/>
            <person name="Arakawa K."/>
        </authorList>
    </citation>
    <scope>NUCLEOTIDE SEQUENCE [LARGE SCALE GENOMIC DNA]</scope>
    <source>
        <strain evidence="1 2">CS-K2</strain>
    </source>
</reference>